<evidence type="ECO:0000256" key="4">
    <source>
        <dbReference type="ARBA" id="ARBA00023136"/>
    </source>
</evidence>
<evidence type="ECO:0000259" key="8">
    <source>
        <dbReference type="Pfam" id="PF00662"/>
    </source>
</evidence>
<proteinExistence type="predicted"/>
<dbReference type="InterPro" id="IPR001516">
    <property type="entry name" value="Proton_antipo_N"/>
</dbReference>
<dbReference type="EMBL" id="JAUSQL010000001">
    <property type="protein sequence ID" value="MDP9833089.1"/>
    <property type="molecule type" value="Genomic_DNA"/>
</dbReference>
<feature type="transmembrane region" description="Helical" evidence="6">
    <location>
        <begin position="46"/>
        <end position="70"/>
    </location>
</feature>
<dbReference type="Gene3D" id="1.20.5.2700">
    <property type="match status" value="1"/>
</dbReference>
<dbReference type="PANTHER" id="PTHR42829:SF2">
    <property type="entry name" value="NADH-UBIQUINONE OXIDOREDUCTASE CHAIN 5"/>
    <property type="match status" value="1"/>
</dbReference>
<evidence type="ECO:0000256" key="3">
    <source>
        <dbReference type="ARBA" id="ARBA00022989"/>
    </source>
</evidence>
<evidence type="ECO:0000256" key="6">
    <source>
        <dbReference type="SAM" id="Phobius"/>
    </source>
</evidence>
<reference evidence="9 10" key="1">
    <citation type="submission" date="2023-07" db="EMBL/GenBank/DDBJ databases">
        <title>Sequencing the genomes of 1000 actinobacteria strains.</title>
        <authorList>
            <person name="Klenk H.-P."/>
        </authorList>
    </citation>
    <scope>NUCLEOTIDE SEQUENCE [LARGE SCALE GENOMIC DNA]</scope>
    <source>
        <strain evidence="9 10">DSM 19515</strain>
    </source>
</reference>
<feature type="transmembrane region" description="Helical" evidence="6">
    <location>
        <begin position="431"/>
        <end position="459"/>
    </location>
</feature>
<evidence type="ECO:0000256" key="2">
    <source>
        <dbReference type="ARBA" id="ARBA00022692"/>
    </source>
</evidence>
<dbReference type="RefSeq" id="WP_407702486.1">
    <property type="nucleotide sequence ID" value="NZ_JAUSQL010000001.1"/>
</dbReference>
<evidence type="ECO:0000256" key="1">
    <source>
        <dbReference type="ARBA" id="ARBA00004127"/>
    </source>
</evidence>
<organism evidence="9 10">
    <name type="scientific">Trueperella abortisuis</name>
    <dbReference type="NCBI Taxonomy" id="445930"/>
    <lineage>
        <taxon>Bacteria</taxon>
        <taxon>Bacillati</taxon>
        <taxon>Actinomycetota</taxon>
        <taxon>Actinomycetes</taxon>
        <taxon>Actinomycetales</taxon>
        <taxon>Actinomycetaceae</taxon>
        <taxon>Trueperella</taxon>
    </lineage>
</organism>
<name>A0ABT9PK38_9ACTO</name>
<feature type="transmembrane region" description="Helical" evidence="6">
    <location>
        <begin position="296"/>
        <end position="317"/>
    </location>
</feature>
<feature type="transmembrane region" description="Helical" evidence="6">
    <location>
        <begin position="104"/>
        <end position="124"/>
    </location>
</feature>
<protein>
    <submittedName>
        <fullName evidence="9">NADH-quinone oxidoreductase subunit L</fullName>
    </submittedName>
</protein>
<feature type="transmembrane region" description="Helical" evidence="6">
    <location>
        <begin position="199"/>
        <end position="217"/>
    </location>
</feature>
<dbReference type="InterPro" id="IPR018393">
    <property type="entry name" value="NADHpl_OxRdtase_5_subgr"/>
</dbReference>
<dbReference type="PANTHER" id="PTHR42829">
    <property type="entry name" value="NADH-UBIQUINONE OXIDOREDUCTASE CHAIN 5"/>
    <property type="match status" value="1"/>
</dbReference>
<feature type="domain" description="NADH-Ubiquinone oxidoreductase (complex I) chain 5 N-terminal" evidence="8">
    <location>
        <begin position="86"/>
        <end position="137"/>
    </location>
</feature>
<dbReference type="Pfam" id="PF00662">
    <property type="entry name" value="Proton_antipo_N"/>
    <property type="match status" value="1"/>
</dbReference>
<evidence type="ECO:0000259" key="7">
    <source>
        <dbReference type="Pfam" id="PF00361"/>
    </source>
</evidence>
<dbReference type="Pfam" id="PF00361">
    <property type="entry name" value="Proton_antipo_M"/>
    <property type="match status" value="1"/>
</dbReference>
<keyword evidence="4 6" id="KW-0472">Membrane</keyword>
<feature type="transmembrane region" description="Helical" evidence="6">
    <location>
        <begin position="223"/>
        <end position="245"/>
    </location>
</feature>
<dbReference type="Proteomes" id="UP001230145">
    <property type="component" value="Unassembled WGS sequence"/>
</dbReference>
<feature type="transmembrane region" description="Helical" evidence="6">
    <location>
        <begin position="521"/>
        <end position="543"/>
    </location>
</feature>
<dbReference type="NCBIfam" id="TIGR01974">
    <property type="entry name" value="NDH_I_L"/>
    <property type="match status" value="1"/>
</dbReference>
<feature type="transmembrane region" description="Helical" evidence="6">
    <location>
        <begin position="20"/>
        <end position="39"/>
    </location>
</feature>
<feature type="transmembrane region" description="Helical" evidence="6">
    <location>
        <begin position="266"/>
        <end position="284"/>
    </location>
</feature>
<dbReference type="InterPro" id="IPR003945">
    <property type="entry name" value="NU5C-like"/>
</dbReference>
<comment type="subcellular location">
    <subcellularLocation>
        <location evidence="1">Endomembrane system</location>
        <topology evidence="1">Multi-pass membrane protein</topology>
    </subcellularLocation>
    <subcellularLocation>
        <location evidence="5">Membrane</location>
        <topology evidence="5">Multi-pass membrane protein</topology>
    </subcellularLocation>
</comment>
<dbReference type="PRINTS" id="PR01435">
    <property type="entry name" value="NPOXDRDTASE5"/>
</dbReference>
<feature type="transmembrane region" description="Helical" evidence="6">
    <location>
        <begin position="136"/>
        <end position="152"/>
    </location>
</feature>
<evidence type="ECO:0000313" key="9">
    <source>
        <dbReference type="EMBL" id="MDP9833089.1"/>
    </source>
</evidence>
<dbReference type="PRINTS" id="PR01434">
    <property type="entry name" value="NADHDHGNASE5"/>
</dbReference>
<dbReference type="InterPro" id="IPR001750">
    <property type="entry name" value="ND/Mrp_TM"/>
</dbReference>
<feature type="transmembrane region" description="Helical" evidence="6">
    <location>
        <begin position="393"/>
        <end position="411"/>
    </location>
</feature>
<keyword evidence="2 5" id="KW-0812">Transmembrane</keyword>
<dbReference type="NCBIfam" id="NF005141">
    <property type="entry name" value="PRK06590.1"/>
    <property type="match status" value="1"/>
</dbReference>
<comment type="caution">
    <text evidence="9">The sequence shown here is derived from an EMBL/GenBank/DDBJ whole genome shotgun (WGS) entry which is preliminary data.</text>
</comment>
<feature type="domain" description="NADH:quinone oxidoreductase/Mrp antiporter transmembrane" evidence="7">
    <location>
        <begin position="155"/>
        <end position="440"/>
    </location>
</feature>
<feature type="transmembrane region" description="Helical" evidence="6">
    <location>
        <begin position="480"/>
        <end position="501"/>
    </location>
</feature>
<sequence length="646" mass="67948">MTSIFAESTVAVASATGAASLVWLAVAIPLVSFAILLLAGKAADAWGHWLAILASAASFVVGLAAAIQLLGMDASERVVETTLYEWIPLVGSFAVDFGTRVDPLSITFVLLVTFVGTLIHIYSVSYMEHDPARRRFFAYLNLFVAAMLLLVLGNSYVVLFFGWEGVGLASYLLISFWNHVPEYATAGKKAFVMNRVGDLGMLVAMMAMVANFGSVKFTDVSAGVGSVSEGTAAFIGVFLLLAACGKSAQFPLQAWLGDAMAGPTPVSALIHAATMVTAGVYLMVRSGAVYEAAPVAALVVALVGLITLVFGAIVGAAKDDMKKVLAASTMSQIGYMMLAAGLGPVGAGFAIFHLVTHGFFKANMFLGAGAVMHGMNDEVGIRGFGGLGKHMKITFYTFFAGYLAIIGFPFLSGFYSKDKIIEIAFTGQGALPWIFGTITVLVAGLTAFYMSRLFFGIFLGEERWVHEGPDAKHPHDPSPLMWVPMVVLALGSLGLGAILNYTGFLTWLEPAIGHVAHEEPVLPIPAITGLTLAVVAAGVAIAWKMYVASPMPKAAPVGNGLTRAARVDLYQDQINEGLFMNPGITLVASADVLDRNVVDGMVRGVGKLPSVGGVLGKFQTGYARNYASYITIGLVLALIVVVAAAL</sequence>
<gene>
    <name evidence="9" type="ORF">J2S45_001768</name>
</gene>
<evidence type="ECO:0000256" key="5">
    <source>
        <dbReference type="RuleBase" id="RU000320"/>
    </source>
</evidence>
<accession>A0ABT9PK38</accession>
<keyword evidence="3 6" id="KW-1133">Transmembrane helix</keyword>
<keyword evidence="10" id="KW-1185">Reference proteome</keyword>
<feature type="transmembrane region" description="Helical" evidence="6">
    <location>
        <begin position="626"/>
        <end position="645"/>
    </location>
</feature>
<evidence type="ECO:0000313" key="10">
    <source>
        <dbReference type="Proteomes" id="UP001230145"/>
    </source>
</evidence>